<evidence type="ECO:0000256" key="1">
    <source>
        <dbReference type="SAM" id="MobiDB-lite"/>
    </source>
</evidence>
<organism evidence="3 4">
    <name type="scientific">Microbotryum saponariae</name>
    <dbReference type="NCBI Taxonomy" id="289078"/>
    <lineage>
        <taxon>Eukaryota</taxon>
        <taxon>Fungi</taxon>
        <taxon>Dikarya</taxon>
        <taxon>Basidiomycota</taxon>
        <taxon>Pucciniomycotina</taxon>
        <taxon>Microbotryomycetes</taxon>
        <taxon>Microbotryales</taxon>
        <taxon>Microbotryaceae</taxon>
        <taxon>Microbotryum</taxon>
    </lineage>
</organism>
<feature type="compositionally biased region" description="Polar residues" evidence="1">
    <location>
        <begin position="1"/>
        <end position="12"/>
    </location>
</feature>
<keyword evidence="4" id="KW-1185">Reference proteome</keyword>
<accession>A0A2X0LLQ3</accession>
<evidence type="ECO:0000313" key="4">
    <source>
        <dbReference type="Proteomes" id="UP000249723"/>
    </source>
</evidence>
<feature type="region of interest" description="Disordered" evidence="1">
    <location>
        <begin position="1"/>
        <end position="20"/>
    </location>
</feature>
<name>A0A2X0LLQ3_9BASI</name>
<dbReference type="GO" id="GO:0008270">
    <property type="term" value="F:zinc ion binding"/>
    <property type="evidence" value="ECO:0007669"/>
    <property type="project" value="InterPro"/>
</dbReference>
<proteinExistence type="predicted"/>
<dbReference type="AlphaFoldDB" id="A0A2X0LLQ3"/>
<evidence type="ECO:0000259" key="2">
    <source>
        <dbReference type="PROSITE" id="PS50048"/>
    </source>
</evidence>
<dbReference type="Proteomes" id="UP000249723">
    <property type="component" value="Unassembled WGS sequence"/>
</dbReference>
<gene>
    <name evidence="3" type="ORF">BZ3500_MVSOF-1268-A1-R1_CHR10-1G02619</name>
</gene>
<dbReference type="EMBL" id="FMWP01000116">
    <property type="protein sequence ID" value="SDA01388.1"/>
    <property type="molecule type" value="Genomic_DNA"/>
</dbReference>
<dbReference type="GO" id="GO:0000981">
    <property type="term" value="F:DNA-binding transcription factor activity, RNA polymerase II-specific"/>
    <property type="evidence" value="ECO:0007669"/>
    <property type="project" value="InterPro"/>
</dbReference>
<dbReference type="PROSITE" id="PS50048">
    <property type="entry name" value="ZN2_CY6_FUNGAL_2"/>
    <property type="match status" value="1"/>
</dbReference>
<dbReference type="STRING" id="289078.A0A2X0LLQ3"/>
<evidence type="ECO:0000313" key="3">
    <source>
        <dbReference type="EMBL" id="SDA01388.1"/>
    </source>
</evidence>
<protein>
    <submittedName>
        <fullName evidence="3">BZ3500_MvSof-1268-A1-R1_Chr10-1g02619 protein</fullName>
    </submittedName>
</protein>
<reference evidence="4" key="1">
    <citation type="submission" date="2016-10" db="EMBL/GenBank/DDBJ databases">
        <authorList>
            <person name="Jeantristanb JTB J.-T."/>
            <person name="Ricardo R."/>
        </authorList>
    </citation>
    <scope>NUCLEOTIDE SEQUENCE [LARGE SCALE GENOMIC DNA]</scope>
</reference>
<sequence>MHPQRPTMSTHASAHPHPQSWTKTIIKGRNKACSRCHIRRVRCTGTEGEPCYACLRTAKARNHDLEQVYCGYRSASCSEEIFDHINRKSQPHSPSRTWLVCGGRAAPRTRKGVCAGGASARHPFQQGGAAQVATRESRRAGWGAY</sequence>
<feature type="domain" description="Zn(2)-C6 fungal-type" evidence="2">
    <location>
        <begin position="32"/>
        <end position="72"/>
    </location>
</feature>
<dbReference type="InterPro" id="IPR001138">
    <property type="entry name" value="Zn2Cys6_DnaBD"/>
</dbReference>